<keyword evidence="4" id="KW-1185">Reference proteome</keyword>
<evidence type="ECO:0000259" key="2">
    <source>
        <dbReference type="PROSITE" id="PS50035"/>
    </source>
</evidence>
<evidence type="ECO:0000313" key="3">
    <source>
        <dbReference type="EMBL" id="MCX2818817.1"/>
    </source>
</evidence>
<reference evidence="3" key="1">
    <citation type="submission" date="2022-09" db="EMBL/GenBank/DDBJ databases">
        <title>Haloadaptaus new haloarchaeum isolated from saline soil.</title>
        <authorList>
            <person name="Duran-Viseras A."/>
            <person name="Sanchez-Porro C."/>
            <person name="Ventosa A."/>
        </authorList>
    </citation>
    <scope>NUCLEOTIDE SEQUENCE</scope>
    <source>
        <strain evidence="3">F3-133</strain>
    </source>
</reference>
<dbReference type="AlphaFoldDB" id="A0A9Q4C2T6"/>
<keyword evidence="1" id="KW-0472">Membrane</keyword>
<dbReference type="SMART" id="SM00155">
    <property type="entry name" value="PLDc"/>
    <property type="match status" value="2"/>
</dbReference>
<gene>
    <name evidence="3" type="ORF">EGH25_05580</name>
</gene>
<feature type="transmembrane region" description="Helical" evidence="1">
    <location>
        <begin position="489"/>
        <end position="508"/>
    </location>
</feature>
<dbReference type="InterPro" id="IPR001736">
    <property type="entry name" value="PLipase_D/transphosphatidylase"/>
</dbReference>
<protein>
    <submittedName>
        <fullName evidence="3">Phospholipase D-like domain-containing protein</fullName>
    </submittedName>
</protein>
<name>A0A9Q4C2T6_9EURY</name>
<dbReference type="EMBL" id="RKLV01000004">
    <property type="protein sequence ID" value="MCX2818817.1"/>
    <property type="molecule type" value="Genomic_DNA"/>
</dbReference>
<evidence type="ECO:0000256" key="1">
    <source>
        <dbReference type="SAM" id="Phobius"/>
    </source>
</evidence>
<proteinExistence type="predicted"/>
<feature type="domain" description="PLD phosphodiesterase" evidence="2">
    <location>
        <begin position="413"/>
        <end position="440"/>
    </location>
</feature>
<dbReference type="SUPFAM" id="SSF56024">
    <property type="entry name" value="Phospholipase D/nuclease"/>
    <property type="match status" value="2"/>
</dbReference>
<dbReference type="PROSITE" id="PS50035">
    <property type="entry name" value="PLD"/>
    <property type="match status" value="1"/>
</dbReference>
<dbReference type="RefSeq" id="WP_266086656.1">
    <property type="nucleotide sequence ID" value="NZ_RKLV01000004.1"/>
</dbReference>
<dbReference type="GO" id="GO:0030572">
    <property type="term" value="F:phosphatidyltransferase activity"/>
    <property type="evidence" value="ECO:0007669"/>
    <property type="project" value="UniProtKB-ARBA"/>
</dbReference>
<comment type="caution">
    <text evidence="3">The sequence shown here is derived from an EMBL/GenBank/DDBJ whole genome shotgun (WGS) entry which is preliminary data.</text>
</comment>
<dbReference type="Proteomes" id="UP001149411">
    <property type="component" value="Unassembled WGS sequence"/>
</dbReference>
<dbReference type="InterPro" id="IPR025202">
    <property type="entry name" value="PLD-like_dom"/>
</dbReference>
<dbReference type="GO" id="GO:0032049">
    <property type="term" value="P:cardiolipin biosynthetic process"/>
    <property type="evidence" value="ECO:0007669"/>
    <property type="project" value="UniProtKB-ARBA"/>
</dbReference>
<sequence>MATVSVAAEEPRIVETYPDTYADGDAGEYVAVEFDGIDTSGWTLEDTDAVTRLPNRTLDGTVYFTSDGGAHNRSDYGLELRLANSGEVITVRDPSGDTVDRLRYGDEGGVDPTEGELVIRQDDGFGTHPFGATDLEPLRTNVSSVTAFVLPDSPGVVADEFREADERVLVSAYTFGSDYLADVLAQTEARVELLVEGSPPGGFPASTEEVLQSLDGVRRYVADGERSRYTYFHAKYAVADDSAVVTSENWGDRNFAPNATGSRGWGVVIKGEEASNYLAHVFREDTDWRGISSWRNSSVDSHEQDESDTYLNTGFEPTRTNSTAVELFVTPDASVEPVVSLIESADDEVLVQQAYIRPWDDGLGSNPYVEALREAASRGVDVSVLLDGRWYYEEENTEVAEALNSSNIDARLSDRPTHTKGVVVDNESVLVSSINWNRNSPMDNREVGVIVHDAETARYFAEVFNTDMSAETGEGTGAPVSADGAPTDYLLEAVIILVVSGIAVWLVAREI</sequence>
<dbReference type="PANTHER" id="PTHR21248:SF22">
    <property type="entry name" value="PHOSPHOLIPASE D"/>
    <property type="match status" value="1"/>
</dbReference>
<evidence type="ECO:0000313" key="4">
    <source>
        <dbReference type="Proteomes" id="UP001149411"/>
    </source>
</evidence>
<dbReference type="CDD" id="cd09128">
    <property type="entry name" value="PLDc_unchar1_2"/>
    <property type="match status" value="1"/>
</dbReference>
<dbReference type="Pfam" id="PF13091">
    <property type="entry name" value="PLDc_2"/>
    <property type="match status" value="1"/>
</dbReference>
<dbReference type="PANTHER" id="PTHR21248">
    <property type="entry name" value="CARDIOLIPIN SYNTHASE"/>
    <property type="match status" value="1"/>
</dbReference>
<dbReference type="Gene3D" id="3.30.870.10">
    <property type="entry name" value="Endonuclease Chain A"/>
    <property type="match status" value="2"/>
</dbReference>
<keyword evidence="1" id="KW-1133">Transmembrane helix</keyword>
<organism evidence="3 4">
    <name type="scientific">Halorutilus salinus</name>
    <dbReference type="NCBI Taxonomy" id="2487751"/>
    <lineage>
        <taxon>Archaea</taxon>
        <taxon>Methanobacteriati</taxon>
        <taxon>Methanobacteriota</taxon>
        <taxon>Stenosarchaea group</taxon>
        <taxon>Halobacteria</taxon>
        <taxon>Halorutilales</taxon>
        <taxon>Halorutilaceae</taxon>
        <taxon>Halorutilus</taxon>
    </lineage>
</organism>
<keyword evidence="1" id="KW-0812">Transmembrane</keyword>
<accession>A0A9Q4C2T6</accession>